<dbReference type="SUPFAM" id="SSF46689">
    <property type="entry name" value="Homeodomain-like"/>
    <property type="match status" value="1"/>
</dbReference>
<evidence type="ECO:0000313" key="5">
    <source>
        <dbReference type="Proteomes" id="UP001481872"/>
    </source>
</evidence>
<organism evidence="4 5">
    <name type="scientific">Aedoeadaptatus acetigenes</name>
    <dbReference type="NCBI Taxonomy" id="2981723"/>
    <lineage>
        <taxon>Bacteria</taxon>
        <taxon>Bacillati</taxon>
        <taxon>Bacillota</taxon>
        <taxon>Tissierellia</taxon>
        <taxon>Tissierellales</taxon>
        <taxon>Peptoniphilaceae</taxon>
        <taxon>Aedoeadaptatus</taxon>
    </lineage>
</organism>
<keyword evidence="5" id="KW-1185">Reference proteome</keyword>
<dbReference type="EMBL" id="JBBNPS010000004">
    <property type="protein sequence ID" value="MEQ3353229.1"/>
    <property type="molecule type" value="Genomic_DNA"/>
</dbReference>
<proteinExistence type="predicted"/>
<keyword evidence="1 2" id="KW-0238">DNA-binding</keyword>
<accession>A0ABV1J4W6</accession>
<sequence>MARATFENLEASKKERLQKELQTFFEETPMKSINVTNIVKALGIARGSFYQYFDDLDDCYFTVLREATGQVHHVFFDLLEKNHHDPEATLWAYQDFLLETLYDHNLRNLYRPQFLAFEKASLSHGKAYIKTHYGKSEANLIFYMMAVFHELIKDSMTEDYSKEEFKETSTQYIEYLLGGIGDERI</sequence>
<reference evidence="4 5" key="1">
    <citation type="submission" date="2024-04" db="EMBL/GenBank/DDBJ databases">
        <title>Human intestinal bacterial collection.</title>
        <authorList>
            <person name="Pauvert C."/>
            <person name="Hitch T.C.A."/>
            <person name="Clavel T."/>
        </authorList>
    </citation>
    <scope>NUCLEOTIDE SEQUENCE [LARGE SCALE GENOMIC DNA]</scope>
    <source>
        <strain evidence="4 5">CLA-SR-H026</strain>
    </source>
</reference>
<evidence type="ECO:0000256" key="1">
    <source>
        <dbReference type="ARBA" id="ARBA00023125"/>
    </source>
</evidence>
<feature type="domain" description="HTH tetR-type" evidence="3">
    <location>
        <begin position="11"/>
        <end position="71"/>
    </location>
</feature>
<dbReference type="InterPro" id="IPR001647">
    <property type="entry name" value="HTH_TetR"/>
</dbReference>
<dbReference type="RefSeq" id="WP_148472965.1">
    <property type="nucleotide sequence ID" value="NZ_JAOQJD010000005.1"/>
</dbReference>
<dbReference type="Proteomes" id="UP001481872">
    <property type="component" value="Unassembled WGS sequence"/>
</dbReference>
<evidence type="ECO:0000256" key="2">
    <source>
        <dbReference type="PROSITE-ProRule" id="PRU00335"/>
    </source>
</evidence>
<comment type="caution">
    <text evidence="4">The sequence shown here is derived from an EMBL/GenBank/DDBJ whole genome shotgun (WGS) entry which is preliminary data.</text>
</comment>
<dbReference type="PROSITE" id="PS50977">
    <property type="entry name" value="HTH_TETR_2"/>
    <property type="match status" value="1"/>
</dbReference>
<evidence type="ECO:0000313" key="4">
    <source>
        <dbReference type="EMBL" id="MEQ3353229.1"/>
    </source>
</evidence>
<feature type="DNA-binding region" description="H-T-H motif" evidence="2">
    <location>
        <begin position="34"/>
        <end position="53"/>
    </location>
</feature>
<protein>
    <submittedName>
        <fullName evidence="4">TetR/AcrR family transcriptional regulator</fullName>
    </submittedName>
</protein>
<dbReference type="Gene3D" id="1.10.357.10">
    <property type="entry name" value="Tetracycline Repressor, domain 2"/>
    <property type="match status" value="1"/>
</dbReference>
<dbReference type="InterPro" id="IPR009057">
    <property type="entry name" value="Homeodomain-like_sf"/>
</dbReference>
<gene>
    <name evidence="4" type="ORF">AAA081_02780</name>
</gene>
<name>A0ABV1J4W6_9FIRM</name>
<evidence type="ECO:0000259" key="3">
    <source>
        <dbReference type="PROSITE" id="PS50977"/>
    </source>
</evidence>